<accession>A0AAD5DED2</accession>
<gene>
    <name evidence="2" type="ORF">COHA_010106</name>
</gene>
<protein>
    <submittedName>
        <fullName evidence="2">Uncharacterized protein</fullName>
    </submittedName>
</protein>
<feature type="compositionally biased region" description="Basic and acidic residues" evidence="1">
    <location>
        <begin position="15"/>
        <end position="26"/>
    </location>
</feature>
<sequence length="106" mass="11535">MSATLPRSKSGSRQPKLEATSKEKACKKQTQMVGNPDLKHQFSGKSKQELVQGDHPWSGVAEAILKPLPADWRHNIQNAFSQLGDALGKLLGAGEGQKISRGRRGF</sequence>
<dbReference type="Proteomes" id="UP001205105">
    <property type="component" value="Unassembled WGS sequence"/>
</dbReference>
<evidence type="ECO:0000313" key="3">
    <source>
        <dbReference type="Proteomes" id="UP001205105"/>
    </source>
</evidence>
<evidence type="ECO:0000256" key="1">
    <source>
        <dbReference type="SAM" id="MobiDB-lite"/>
    </source>
</evidence>
<reference evidence="2" key="1">
    <citation type="submission" date="2020-11" db="EMBL/GenBank/DDBJ databases">
        <title>Chlorella ohadii genome sequencing and assembly.</title>
        <authorList>
            <person name="Murik O."/>
            <person name="Treves H."/>
            <person name="Kedem I."/>
            <person name="Shotland Y."/>
            <person name="Kaplan A."/>
        </authorList>
    </citation>
    <scope>NUCLEOTIDE SEQUENCE</scope>
    <source>
        <strain evidence="2">1</strain>
    </source>
</reference>
<feature type="region of interest" description="Disordered" evidence="1">
    <location>
        <begin position="1"/>
        <end position="42"/>
    </location>
</feature>
<comment type="caution">
    <text evidence="2">The sequence shown here is derived from an EMBL/GenBank/DDBJ whole genome shotgun (WGS) entry which is preliminary data.</text>
</comment>
<evidence type="ECO:0000313" key="2">
    <source>
        <dbReference type="EMBL" id="KAI7836022.1"/>
    </source>
</evidence>
<feature type="compositionally biased region" description="Polar residues" evidence="1">
    <location>
        <begin position="1"/>
        <end position="13"/>
    </location>
</feature>
<dbReference type="EMBL" id="JADXDR010000209">
    <property type="protein sequence ID" value="KAI7836022.1"/>
    <property type="molecule type" value="Genomic_DNA"/>
</dbReference>
<dbReference type="AlphaFoldDB" id="A0AAD5DED2"/>
<organism evidence="2 3">
    <name type="scientific">Chlorella ohadii</name>
    <dbReference type="NCBI Taxonomy" id="2649997"/>
    <lineage>
        <taxon>Eukaryota</taxon>
        <taxon>Viridiplantae</taxon>
        <taxon>Chlorophyta</taxon>
        <taxon>core chlorophytes</taxon>
        <taxon>Trebouxiophyceae</taxon>
        <taxon>Chlorellales</taxon>
        <taxon>Chlorellaceae</taxon>
        <taxon>Chlorella clade</taxon>
        <taxon>Chlorella</taxon>
    </lineage>
</organism>
<proteinExistence type="predicted"/>
<keyword evidence="3" id="KW-1185">Reference proteome</keyword>
<name>A0AAD5DED2_9CHLO</name>